<dbReference type="EMBL" id="VTPC01065507">
    <property type="protein sequence ID" value="KAF2889555.1"/>
    <property type="molecule type" value="Genomic_DNA"/>
</dbReference>
<organism evidence="2 3">
    <name type="scientific">Ignelater luminosus</name>
    <name type="common">Cucubano</name>
    <name type="synonym">Pyrophorus luminosus</name>
    <dbReference type="NCBI Taxonomy" id="2038154"/>
    <lineage>
        <taxon>Eukaryota</taxon>
        <taxon>Metazoa</taxon>
        <taxon>Ecdysozoa</taxon>
        <taxon>Arthropoda</taxon>
        <taxon>Hexapoda</taxon>
        <taxon>Insecta</taxon>
        <taxon>Pterygota</taxon>
        <taxon>Neoptera</taxon>
        <taxon>Endopterygota</taxon>
        <taxon>Coleoptera</taxon>
        <taxon>Polyphaga</taxon>
        <taxon>Elateriformia</taxon>
        <taxon>Elateroidea</taxon>
        <taxon>Elateridae</taxon>
        <taxon>Agrypninae</taxon>
        <taxon>Pyrophorini</taxon>
        <taxon>Ignelater</taxon>
    </lineage>
</organism>
<evidence type="ECO:0000313" key="2">
    <source>
        <dbReference type="EMBL" id="KAF2889555.1"/>
    </source>
</evidence>
<protein>
    <submittedName>
        <fullName evidence="2">Uncharacterized protein</fullName>
    </submittedName>
</protein>
<feature type="non-terminal residue" evidence="2">
    <location>
        <position position="103"/>
    </location>
</feature>
<accession>A0A8K0CU10</accession>
<proteinExistence type="predicted"/>
<keyword evidence="3" id="KW-1185">Reference proteome</keyword>
<dbReference type="OrthoDB" id="6782173at2759"/>
<keyword evidence="1" id="KW-0812">Transmembrane</keyword>
<dbReference type="Proteomes" id="UP000801492">
    <property type="component" value="Unassembled WGS sequence"/>
</dbReference>
<dbReference type="AlphaFoldDB" id="A0A8K0CU10"/>
<comment type="caution">
    <text evidence="2">The sequence shown here is derived from an EMBL/GenBank/DDBJ whole genome shotgun (WGS) entry which is preliminary data.</text>
</comment>
<feature type="transmembrane region" description="Helical" evidence="1">
    <location>
        <begin position="75"/>
        <end position="98"/>
    </location>
</feature>
<evidence type="ECO:0000313" key="3">
    <source>
        <dbReference type="Proteomes" id="UP000801492"/>
    </source>
</evidence>
<evidence type="ECO:0000256" key="1">
    <source>
        <dbReference type="SAM" id="Phobius"/>
    </source>
</evidence>
<keyword evidence="1" id="KW-0472">Membrane</keyword>
<keyword evidence="1" id="KW-1133">Transmembrane helix</keyword>
<reference evidence="2" key="1">
    <citation type="submission" date="2019-08" db="EMBL/GenBank/DDBJ databases">
        <title>The genome of the North American firefly Photinus pyralis.</title>
        <authorList>
            <consortium name="Photinus pyralis genome working group"/>
            <person name="Fallon T.R."/>
            <person name="Sander Lower S.E."/>
            <person name="Weng J.-K."/>
        </authorList>
    </citation>
    <scope>NUCLEOTIDE SEQUENCE</scope>
    <source>
        <strain evidence="2">TRF0915ILg1</strain>
        <tissue evidence="2">Whole body</tissue>
    </source>
</reference>
<name>A0A8K0CU10_IGNLU</name>
<sequence length="103" mass="12350">MDSDAYIKLKKNPRENASWLSIITYFFTFNTLRKGYRYGIQKEDIYEIVTDFRSENAGNQLEKEWERRENKNKTMFLYSLFRMFWKQLVVLGITLSVVESASV</sequence>
<gene>
    <name evidence="2" type="ORF">ILUMI_16618</name>
</gene>